<reference evidence="1 2" key="1">
    <citation type="submission" date="2020-04" db="EMBL/GenBank/DDBJ databases">
        <title>Plant Genome Project.</title>
        <authorList>
            <person name="Zhang R.-G."/>
        </authorList>
    </citation>
    <scope>NUCLEOTIDE SEQUENCE [LARGE SCALE GENOMIC DNA]</scope>
    <source>
        <strain evidence="1">YNK0</strain>
        <tissue evidence="1">Leaf</tissue>
    </source>
</reference>
<dbReference type="OMA" id="GYVWIKI"/>
<comment type="caution">
    <text evidence="1">The sequence shown here is derived from an EMBL/GenBank/DDBJ whole genome shotgun (WGS) entry which is preliminary data.</text>
</comment>
<name>A0A835D5D0_TETSI</name>
<accession>A0A835D5D0</accession>
<dbReference type="AlphaFoldDB" id="A0A835D5D0"/>
<dbReference type="Gene3D" id="2.30.240.10">
    <property type="entry name" value="At5g01610-like"/>
    <property type="match status" value="1"/>
</dbReference>
<dbReference type="Pfam" id="PF04398">
    <property type="entry name" value="DUF538"/>
    <property type="match status" value="1"/>
</dbReference>
<evidence type="ECO:0008006" key="3">
    <source>
        <dbReference type="Google" id="ProtNLM"/>
    </source>
</evidence>
<dbReference type="PANTHER" id="PTHR31676:SF7">
    <property type="entry name" value="DUF538 DOMAIN-CONTAINING PROTEIN"/>
    <property type="match status" value="1"/>
</dbReference>
<dbReference type="InterPro" id="IPR036758">
    <property type="entry name" value="At5g01610-like"/>
</dbReference>
<organism evidence="1 2">
    <name type="scientific">Tetracentron sinense</name>
    <name type="common">Spur-leaf</name>
    <dbReference type="NCBI Taxonomy" id="13715"/>
    <lineage>
        <taxon>Eukaryota</taxon>
        <taxon>Viridiplantae</taxon>
        <taxon>Streptophyta</taxon>
        <taxon>Embryophyta</taxon>
        <taxon>Tracheophyta</taxon>
        <taxon>Spermatophyta</taxon>
        <taxon>Magnoliopsida</taxon>
        <taxon>Trochodendrales</taxon>
        <taxon>Trochodendraceae</taxon>
        <taxon>Tetracentron</taxon>
    </lineage>
</organism>
<dbReference type="EMBL" id="JABCRI010000017">
    <property type="protein sequence ID" value="KAF8391093.1"/>
    <property type="molecule type" value="Genomic_DNA"/>
</dbReference>
<protein>
    <recommendedName>
        <fullName evidence="3">DUF538 domain-containing protein</fullName>
    </recommendedName>
</protein>
<sequence>MASQAVENYRDNAEIYNGTALCMQKSQQLLEELSLPKGLLPLDDITEVGYNRTAGFVWLKQKKKTEHKFRLISRTVSYGTEVTAFVENRRMKKLTGVKSKELLFWVSISDIFIDDPSSGKISFGNPTGISRSFPVSAFEIEDEKDGSLDSSCSDEVANLHVETVFNKSFAAYQKKKMDVEP</sequence>
<evidence type="ECO:0000313" key="1">
    <source>
        <dbReference type="EMBL" id="KAF8391093.1"/>
    </source>
</evidence>
<evidence type="ECO:0000313" key="2">
    <source>
        <dbReference type="Proteomes" id="UP000655225"/>
    </source>
</evidence>
<dbReference type="PANTHER" id="PTHR31676">
    <property type="entry name" value="T31J12.3 PROTEIN-RELATED"/>
    <property type="match status" value="1"/>
</dbReference>
<dbReference type="SUPFAM" id="SSF141562">
    <property type="entry name" value="At5g01610-like"/>
    <property type="match status" value="1"/>
</dbReference>
<gene>
    <name evidence="1" type="ORF">HHK36_023393</name>
</gene>
<dbReference type="OrthoDB" id="1885001at2759"/>
<keyword evidence="2" id="KW-1185">Reference proteome</keyword>
<dbReference type="InterPro" id="IPR007493">
    <property type="entry name" value="DUF538"/>
</dbReference>
<dbReference type="Proteomes" id="UP000655225">
    <property type="component" value="Unassembled WGS sequence"/>
</dbReference>
<proteinExistence type="predicted"/>